<sequence>MVFETKRLFIRNLEESDSESMFEIYSDKESMQYRANKPFENLSEAIEMIKQSNTDCKLGLKFRFAIVKKETNELIGTILYFTENKDSEICKIGYSLGKNHWKQGFAIETLNGFMNYLKTQKFNKLEAKVFKKNVDSIKLLNKLDFILNEDTNDEKLFTFEKIIIN</sequence>
<evidence type="ECO:0000259" key="1">
    <source>
        <dbReference type="PROSITE" id="PS51186"/>
    </source>
</evidence>
<comment type="caution">
    <text evidence="2">The sequence shown here is derived from an EMBL/GenBank/DDBJ whole genome shotgun (WGS) entry which is preliminary data.</text>
</comment>
<organism evidence="2 3">
    <name type="scientific">Flavobacterium bernardetii</name>
    <dbReference type="NCBI Taxonomy" id="2813823"/>
    <lineage>
        <taxon>Bacteria</taxon>
        <taxon>Pseudomonadati</taxon>
        <taxon>Bacteroidota</taxon>
        <taxon>Flavobacteriia</taxon>
        <taxon>Flavobacteriales</taxon>
        <taxon>Flavobacteriaceae</taxon>
        <taxon>Flavobacterium</taxon>
    </lineage>
</organism>
<dbReference type="InterPro" id="IPR051531">
    <property type="entry name" value="N-acetyltransferase"/>
</dbReference>
<dbReference type="Pfam" id="PF13302">
    <property type="entry name" value="Acetyltransf_3"/>
    <property type="match status" value="1"/>
</dbReference>
<dbReference type="Proteomes" id="UP000605990">
    <property type="component" value="Unassembled WGS sequence"/>
</dbReference>
<feature type="domain" description="N-acetyltransferase" evidence="1">
    <location>
        <begin position="8"/>
        <end position="164"/>
    </location>
</feature>
<accession>A0ABR7IW58</accession>
<protein>
    <submittedName>
        <fullName evidence="2">GNAT family N-acetyltransferase</fullName>
    </submittedName>
</protein>
<evidence type="ECO:0000313" key="2">
    <source>
        <dbReference type="EMBL" id="MBC5834024.1"/>
    </source>
</evidence>
<proteinExistence type="predicted"/>
<dbReference type="EMBL" id="JACRUN010000001">
    <property type="protein sequence ID" value="MBC5834024.1"/>
    <property type="molecule type" value="Genomic_DNA"/>
</dbReference>
<dbReference type="PROSITE" id="PS51186">
    <property type="entry name" value="GNAT"/>
    <property type="match status" value="1"/>
</dbReference>
<dbReference type="InterPro" id="IPR016181">
    <property type="entry name" value="Acyl_CoA_acyltransferase"/>
</dbReference>
<dbReference type="PANTHER" id="PTHR43792">
    <property type="entry name" value="GNAT FAMILY, PUTATIVE (AFU_ORTHOLOGUE AFUA_3G00765)-RELATED-RELATED"/>
    <property type="match status" value="1"/>
</dbReference>
<dbReference type="RefSeq" id="WP_166125243.1">
    <property type="nucleotide sequence ID" value="NZ_JAANOQ010000001.1"/>
</dbReference>
<reference evidence="2 3" key="1">
    <citation type="submission" date="2020-08" db="EMBL/GenBank/DDBJ databases">
        <title>Description of novel Flavobacterium F-408 isolate.</title>
        <authorList>
            <person name="Saticioglu I.B."/>
            <person name="Duman M."/>
            <person name="Altun S."/>
        </authorList>
    </citation>
    <scope>NUCLEOTIDE SEQUENCE [LARGE SCALE GENOMIC DNA]</scope>
    <source>
        <strain evidence="2 3">F-408</strain>
    </source>
</reference>
<dbReference type="Gene3D" id="3.40.630.30">
    <property type="match status" value="1"/>
</dbReference>
<dbReference type="InterPro" id="IPR000182">
    <property type="entry name" value="GNAT_dom"/>
</dbReference>
<evidence type="ECO:0000313" key="3">
    <source>
        <dbReference type="Proteomes" id="UP000605990"/>
    </source>
</evidence>
<keyword evidence="3" id="KW-1185">Reference proteome</keyword>
<name>A0ABR7IW58_9FLAO</name>
<gene>
    <name evidence="2" type="ORF">H8R27_03920</name>
</gene>
<dbReference type="SUPFAM" id="SSF55729">
    <property type="entry name" value="Acyl-CoA N-acyltransferases (Nat)"/>
    <property type="match status" value="1"/>
</dbReference>